<accession>A0A9X6RK54</accession>
<dbReference type="EMBL" id="MTYJ01000200">
    <property type="protein sequence ID" value="OWA50719.1"/>
    <property type="molecule type" value="Genomic_DNA"/>
</dbReference>
<feature type="compositionally biased region" description="Polar residues" evidence="1">
    <location>
        <begin position="1"/>
        <end position="10"/>
    </location>
</feature>
<keyword evidence="3" id="KW-1185">Reference proteome</keyword>
<name>A0A9X6RK54_HYPEX</name>
<dbReference type="Proteomes" id="UP000192578">
    <property type="component" value="Unassembled WGS sequence"/>
</dbReference>
<evidence type="ECO:0000256" key="1">
    <source>
        <dbReference type="SAM" id="MobiDB-lite"/>
    </source>
</evidence>
<organism evidence="2 3">
    <name type="scientific">Hypsibius exemplaris</name>
    <name type="common">Freshwater tardigrade</name>
    <dbReference type="NCBI Taxonomy" id="2072580"/>
    <lineage>
        <taxon>Eukaryota</taxon>
        <taxon>Metazoa</taxon>
        <taxon>Ecdysozoa</taxon>
        <taxon>Tardigrada</taxon>
        <taxon>Eutardigrada</taxon>
        <taxon>Parachela</taxon>
        <taxon>Hypsibioidea</taxon>
        <taxon>Hypsibiidae</taxon>
        <taxon>Hypsibius</taxon>
    </lineage>
</organism>
<dbReference type="AlphaFoldDB" id="A0A9X6RK54"/>
<evidence type="ECO:0000313" key="2">
    <source>
        <dbReference type="EMBL" id="OWA50719.1"/>
    </source>
</evidence>
<gene>
    <name evidence="2" type="ORF">BV898_15228</name>
</gene>
<evidence type="ECO:0000313" key="3">
    <source>
        <dbReference type="Proteomes" id="UP000192578"/>
    </source>
</evidence>
<feature type="region of interest" description="Disordered" evidence="1">
    <location>
        <begin position="1"/>
        <end position="57"/>
    </location>
</feature>
<comment type="caution">
    <text evidence="2">The sequence shown here is derived from an EMBL/GenBank/DDBJ whole genome shotgun (WGS) entry which is preliminary data.</text>
</comment>
<reference evidence="3" key="1">
    <citation type="submission" date="2017-01" db="EMBL/GenBank/DDBJ databases">
        <title>Comparative genomics of anhydrobiosis in the tardigrade Hypsibius dujardini.</title>
        <authorList>
            <person name="Yoshida Y."/>
            <person name="Koutsovoulos G."/>
            <person name="Laetsch D."/>
            <person name="Stevens L."/>
            <person name="Kumar S."/>
            <person name="Horikawa D."/>
            <person name="Ishino K."/>
            <person name="Komine S."/>
            <person name="Tomita M."/>
            <person name="Blaxter M."/>
            <person name="Arakawa K."/>
        </authorList>
    </citation>
    <scope>NUCLEOTIDE SEQUENCE [LARGE SCALE GENOMIC DNA]</scope>
    <source>
        <strain evidence="3">Z151</strain>
    </source>
</reference>
<proteinExistence type="predicted"/>
<protein>
    <submittedName>
        <fullName evidence="2">Uncharacterized protein</fullName>
    </submittedName>
</protein>
<sequence>MVGDFSNSSLEYDWRGPEILPPTRPNTSPRMDRTGGPLRTRGTERTQGSDVPQKETAVTQHARPVVFRWRAIVGHAQQVFIFIIQLLNSLVT</sequence>